<dbReference type="EMBL" id="JAHWGI010000100">
    <property type="protein sequence ID" value="KAK3909427.1"/>
    <property type="molecule type" value="Genomic_DNA"/>
</dbReference>
<dbReference type="AlphaFoldDB" id="A0AAE1L918"/>
<dbReference type="Proteomes" id="UP001219518">
    <property type="component" value="Unassembled WGS sequence"/>
</dbReference>
<reference evidence="2" key="1">
    <citation type="submission" date="2021-07" db="EMBL/GenBank/DDBJ databases">
        <authorList>
            <person name="Catto M.A."/>
            <person name="Jacobson A."/>
            <person name="Kennedy G."/>
            <person name="Labadie P."/>
            <person name="Hunt B.G."/>
            <person name="Srinivasan R."/>
        </authorList>
    </citation>
    <scope>NUCLEOTIDE SEQUENCE</scope>
    <source>
        <strain evidence="2">PL_HMW_Pooled</strain>
        <tissue evidence="2">Head</tissue>
    </source>
</reference>
<feature type="domain" description="C2H2-type" evidence="1">
    <location>
        <begin position="135"/>
        <end position="156"/>
    </location>
</feature>
<organism evidence="2 3">
    <name type="scientific">Frankliniella fusca</name>
    <dbReference type="NCBI Taxonomy" id="407009"/>
    <lineage>
        <taxon>Eukaryota</taxon>
        <taxon>Metazoa</taxon>
        <taxon>Ecdysozoa</taxon>
        <taxon>Arthropoda</taxon>
        <taxon>Hexapoda</taxon>
        <taxon>Insecta</taxon>
        <taxon>Pterygota</taxon>
        <taxon>Neoptera</taxon>
        <taxon>Paraneoptera</taxon>
        <taxon>Thysanoptera</taxon>
        <taxon>Terebrantia</taxon>
        <taxon>Thripoidea</taxon>
        <taxon>Thripidae</taxon>
        <taxon>Frankliniella</taxon>
    </lineage>
</organism>
<name>A0AAE1L918_9NEOP</name>
<reference evidence="2" key="2">
    <citation type="journal article" date="2023" name="BMC Genomics">
        <title>Pest status, molecular evolution, and epigenetic factors derived from the genome assembly of Frankliniella fusca, a thysanopteran phytovirus vector.</title>
        <authorList>
            <person name="Catto M.A."/>
            <person name="Labadie P.E."/>
            <person name="Jacobson A.L."/>
            <person name="Kennedy G.G."/>
            <person name="Srinivasan R."/>
            <person name="Hunt B.G."/>
        </authorList>
    </citation>
    <scope>NUCLEOTIDE SEQUENCE</scope>
    <source>
        <strain evidence="2">PL_HMW_Pooled</strain>
    </source>
</reference>
<feature type="domain" description="C2H2-type" evidence="1">
    <location>
        <begin position="72"/>
        <end position="93"/>
    </location>
</feature>
<evidence type="ECO:0000313" key="3">
    <source>
        <dbReference type="Proteomes" id="UP001219518"/>
    </source>
</evidence>
<dbReference type="InterPro" id="IPR013087">
    <property type="entry name" value="Znf_C2H2_type"/>
</dbReference>
<accession>A0AAE1L918</accession>
<evidence type="ECO:0000259" key="1">
    <source>
        <dbReference type="PROSITE" id="PS00028"/>
    </source>
</evidence>
<comment type="caution">
    <text evidence="2">The sequence shown here is derived from an EMBL/GenBank/DDBJ whole genome shotgun (WGS) entry which is preliminary data.</text>
</comment>
<dbReference type="PROSITE" id="PS00028">
    <property type="entry name" value="ZINC_FINGER_C2H2_1"/>
    <property type="match status" value="2"/>
</dbReference>
<evidence type="ECO:0000313" key="2">
    <source>
        <dbReference type="EMBL" id="KAK3909427.1"/>
    </source>
</evidence>
<dbReference type="SMART" id="SM00355">
    <property type="entry name" value="ZnF_C2H2"/>
    <property type="match status" value="3"/>
</dbReference>
<keyword evidence="3" id="KW-1185">Reference proteome</keyword>
<gene>
    <name evidence="2" type="ORF">KUF71_019482</name>
</gene>
<proteinExistence type="predicted"/>
<protein>
    <submittedName>
        <fullName evidence="2">Zinc finger protein Gfi-1b</fullName>
    </submittedName>
</protein>
<sequence>MTFCLFAGRVASCEMPSSGPRLFVSDAFRMPVFGAQVPLLKALPPEYGCRPEVCRPTDLPPQASERELTGRCLQCKEQFITWDAYTKHVAHLHAAELAKKYHRPYSVCGLCGLACGHGEIQKHLSLHKSKTQHRCLLCPARFNSKMVFDSHVQSYHQI</sequence>